<dbReference type="Proteomes" id="UP000254437">
    <property type="component" value="Unassembled WGS sequence"/>
</dbReference>
<name>A0A378TS76_MORLA</name>
<sequence>MTINPFDLIECSKNMPLRQNNADLDLSVYTWQVSFVWLVSGLINTDNDLQKIVCTLNSVDYDNEIGFGNWQEWIVNTEFKEISMAQINDNITQMIDEINEKIKENSANSFIYHTMLFVLNKIRQSNNKQAFCLIPLKTKPNCPNRLTGHYYHYIILDNDDCYYLAHNQES</sequence>
<proteinExistence type="predicted"/>
<accession>A0A378TS76</accession>
<gene>
    <name evidence="1" type="ORF">NCTC10359_01539</name>
</gene>
<dbReference type="EMBL" id="UGQU01000002">
    <property type="protein sequence ID" value="STZ63124.1"/>
    <property type="molecule type" value="Genomic_DNA"/>
</dbReference>
<dbReference type="AlphaFoldDB" id="A0A378TS76"/>
<evidence type="ECO:0000313" key="1">
    <source>
        <dbReference type="EMBL" id="STZ63124.1"/>
    </source>
</evidence>
<evidence type="ECO:0000313" key="2">
    <source>
        <dbReference type="Proteomes" id="UP000254437"/>
    </source>
</evidence>
<protein>
    <submittedName>
        <fullName evidence="1">Uncharacterized protein</fullName>
    </submittedName>
</protein>
<dbReference type="RefSeq" id="WP_115007115.1">
    <property type="nucleotide sequence ID" value="NZ_UGQU01000002.1"/>
</dbReference>
<organism evidence="1 2">
    <name type="scientific">Moraxella lacunata</name>
    <dbReference type="NCBI Taxonomy" id="477"/>
    <lineage>
        <taxon>Bacteria</taxon>
        <taxon>Pseudomonadati</taxon>
        <taxon>Pseudomonadota</taxon>
        <taxon>Gammaproteobacteria</taxon>
        <taxon>Moraxellales</taxon>
        <taxon>Moraxellaceae</taxon>
        <taxon>Moraxella</taxon>
    </lineage>
</organism>
<reference evidence="1 2" key="1">
    <citation type="submission" date="2018-06" db="EMBL/GenBank/DDBJ databases">
        <authorList>
            <consortium name="Pathogen Informatics"/>
            <person name="Doyle S."/>
        </authorList>
    </citation>
    <scope>NUCLEOTIDE SEQUENCE [LARGE SCALE GENOMIC DNA]</scope>
    <source>
        <strain evidence="1 2">NCTC10359</strain>
    </source>
</reference>